<dbReference type="EMBL" id="CP034456">
    <property type="protein sequence ID" value="QBM85905.1"/>
    <property type="molecule type" value="Genomic_DNA"/>
</dbReference>
<name>A0A4P6XHH5_9ASCO</name>
<keyword evidence="7" id="KW-1185">Reference proteome</keyword>
<dbReference type="Proteomes" id="UP000292447">
    <property type="component" value="Chromosome I"/>
</dbReference>
<gene>
    <name evidence="6" type="primary">MPUL0A05360</name>
    <name evidence="6" type="ORF">METSCH_A05360</name>
</gene>
<dbReference type="PANTHER" id="PTHR12391">
    <property type="entry name" value="ARP2/3 COMPLEX 21 KD SUBUNIT"/>
    <property type="match status" value="1"/>
</dbReference>
<keyword evidence="3" id="KW-0963">Cytoplasm</keyword>
<dbReference type="Pfam" id="PF04062">
    <property type="entry name" value="P21-Arc"/>
    <property type="match status" value="1"/>
</dbReference>
<dbReference type="InterPro" id="IPR007204">
    <property type="entry name" value="ARPC3"/>
</dbReference>
<comment type="subcellular location">
    <subcellularLocation>
        <location evidence="1">Cytoplasm</location>
        <location evidence="1">Cytoskeleton</location>
    </subcellularLocation>
</comment>
<dbReference type="GO" id="GO:0003779">
    <property type="term" value="F:actin binding"/>
    <property type="evidence" value="ECO:0007669"/>
    <property type="project" value="UniProtKB-KW"/>
</dbReference>
<dbReference type="STRING" id="2163413.A0A4P6XHH5"/>
<evidence type="ECO:0000256" key="5">
    <source>
        <dbReference type="ARBA" id="ARBA00023212"/>
    </source>
</evidence>
<evidence type="ECO:0000256" key="3">
    <source>
        <dbReference type="ARBA" id="ARBA00022490"/>
    </source>
</evidence>
<evidence type="ECO:0000256" key="4">
    <source>
        <dbReference type="ARBA" id="ARBA00023203"/>
    </source>
</evidence>
<evidence type="ECO:0000256" key="1">
    <source>
        <dbReference type="ARBA" id="ARBA00004245"/>
    </source>
</evidence>
<evidence type="ECO:0000313" key="6">
    <source>
        <dbReference type="EMBL" id="QBM85905.1"/>
    </source>
</evidence>
<organism evidence="6 7">
    <name type="scientific">Metschnikowia aff. pulcherrima</name>
    <dbReference type="NCBI Taxonomy" id="2163413"/>
    <lineage>
        <taxon>Eukaryota</taxon>
        <taxon>Fungi</taxon>
        <taxon>Dikarya</taxon>
        <taxon>Ascomycota</taxon>
        <taxon>Saccharomycotina</taxon>
        <taxon>Pichiomycetes</taxon>
        <taxon>Metschnikowiaceae</taxon>
        <taxon>Metschnikowia</taxon>
    </lineage>
</organism>
<dbReference type="Gene3D" id="1.10.1760.10">
    <property type="entry name" value="Actin-related protein 2/3 complex subunit 3"/>
    <property type="match status" value="1"/>
</dbReference>
<sequence>MWMCEYSPAVFCPAYKTPPLSHGRSCWCAIDQLTKYSFYNTKTIGTKTCLKTYNTSFKSQKMPAYHSTFLGESERVVGNVVLLPIRTQYRGPSYPPTQEYDIIEETLDLFRANSFFKNFDIKGPADRLLIYGILFVSDCLSKLTARTTYKEAVRALNNLALDSFALPGDIGFPMNEVYQAPATKNDAELLRGYLQQFRQETADRLLKRIYAENESAPSKFWLAFTRKRFMNRSL</sequence>
<dbReference type="InterPro" id="IPR036753">
    <property type="entry name" value="ARPC3_sf"/>
</dbReference>
<dbReference type="SUPFAM" id="SSF69060">
    <property type="entry name" value="Arp2/3 complex 21 kDa subunit ARPC3"/>
    <property type="match status" value="1"/>
</dbReference>
<keyword evidence="4" id="KW-0009">Actin-binding</keyword>
<proteinExistence type="inferred from homology"/>
<keyword evidence="5" id="KW-0206">Cytoskeleton</keyword>
<dbReference type="GO" id="GO:0005885">
    <property type="term" value="C:Arp2/3 protein complex"/>
    <property type="evidence" value="ECO:0007669"/>
    <property type="project" value="InterPro"/>
</dbReference>
<reference evidence="7" key="1">
    <citation type="submission" date="2019-03" db="EMBL/GenBank/DDBJ databases">
        <title>Snf2 controls pulcherriminic acid biosynthesis and connects pigmentation and antifungal activity of the yeast Metschnikowia pulcherrima.</title>
        <authorList>
            <person name="Gore-Lloyd D."/>
            <person name="Sumann I."/>
            <person name="Brachmann A.O."/>
            <person name="Schneeberger K."/>
            <person name="Ortiz-Merino R.A."/>
            <person name="Moreno-Beltran M."/>
            <person name="Schlaefli M."/>
            <person name="Kirner P."/>
            <person name="Santos Kron A."/>
            <person name="Wolfe K.H."/>
            <person name="Piel J."/>
            <person name="Ahrens C.H."/>
            <person name="Henk D."/>
            <person name="Freimoser F.M."/>
        </authorList>
    </citation>
    <scope>NUCLEOTIDE SEQUENCE [LARGE SCALE GENOMIC DNA]</scope>
    <source>
        <strain evidence="7">APC 1.2</strain>
    </source>
</reference>
<evidence type="ECO:0000256" key="2">
    <source>
        <dbReference type="ARBA" id="ARBA00010856"/>
    </source>
</evidence>
<dbReference type="AlphaFoldDB" id="A0A4P6XHH5"/>
<accession>A0A4P6XHH5</accession>
<evidence type="ECO:0000313" key="7">
    <source>
        <dbReference type="Proteomes" id="UP000292447"/>
    </source>
</evidence>
<dbReference type="GO" id="GO:0034314">
    <property type="term" value="P:Arp2/3 complex-mediated actin nucleation"/>
    <property type="evidence" value="ECO:0007669"/>
    <property type="project" value="InterPro"/>
</dbReference>
<protein>
    <submittedName>
        <fullName evidence="6">Actin related protein 2/3 complex subunit 3</fullName>
    </submittedName>
</protein>
<comment type="similarity">
    <text evidence="2">Belongs to the ARPC3 family.</text>
</comment>
<dbReference type="GO" id="GO:0030833">
    <property type="term" value="P:regulation of actin filament polymerization"/>
    <property type="evidence" value="ECO:0007669"/>
    <property type="project" value="InterPro"/>
</dbReference>